<accession>A0A1D7QQ94</accession>
<dbReference type="KEGG" id="psty:BFS30_17090"/>
<dbReference type="Proteomes" id="UP000094313">
    <property type="component" value="Chromosome"/>
</dbReference>
<keyword evidence="2" id="KW-1185">Reference proteome</keyword>
<gene>
    <name evidence="1" type="ORF">BFS30_17090</name>
</gene>
<proteinExistence type="predicted"/>
<dbReference type="OrthoDB" id="1149023at2"/>
<name>A0A1D7QQ94_9SPHI</name>
<reference evidence="1 2" key="1">
    <citation type="submission" date="2016-08" db="EMBL/GenBank/DDBJ databases">
        <authorList>
            <person name="Seilhamer J.J."/>
        </authorList>
    </citation>
    <scope>NUCLEOTIDE SEQUENCE [LARGE SCALE GENOMIC DNA]</scope>
    <source>
        <strain evidence="1 2">DX4</strain>
    </source>
</reference>
<dbReference type="AlphaFoldDB" id="A0A1D7QQ94"/>
<sequence length="300" mass="34528">MSLGCNDLKNSKTDKAITQVIKEKQITYTISATTPIPVVVYFNDIKVSEEHTPLNSSIDVNGYALKNGKYKVKIQIFPVFKRGDKVVYPEDIKSCRFSFGSFVRDGETGDISKPQTYVQLSLKDLNSPVAYFEQEWEVDIKELPYTLEGWSKGQDLSKMDKKEIEKKVIQYHESIRETLNQGNGDQWIDLTKRRATETAVFNYSSTERYESSIKENRMNVEKYCANRMIPLEDYELKLYAEGKLATLERRSHTTEFNNKSPLDIKGWGPLIRKGQKGGGADYRLLLYLPQNSNDFVIVRK</sequence>
<organism evidence="1 2">
    <name type="scientific">Pedobacter steynii</name>
    <dbReference type="NCBI Taxonomy" id="430522"/>
    <lineage>
        <taxon>Bacteria</taxon>
        <taxon>Pseudomonadati</taxon>
        <taxon>Bacteroidota</taxon>
        <taxon>Sphingobacteriia</taxon>
        <taxon>Sphingobacteriales</taxon>
        <taxon>Sphingobacteriaceae</taxon>
        <taxon>Pedobacter</taxon>
    </lineage>
</organism>
<protein>
    <submittedName>
        <fullName evidence="1">Uncharacterized protein</fullName>
    </submittedName>
</protein>
<dbReference type="EMBL" id="CP017141">
    <property type="protein sequence ID" value="AOM80836.1"/>
    <property type="molecule type" value="Genomic_DNA"/>
</dbReference>
<evidence type="ECO:0000313" key="1">
    <source>
        <dbReference type="EMBL" id="AOM80836.1"/>
    </source>
</evidence>
<evidence type="ECO:0000313" key="2">
    <source>
        <dbReference type="Proteomes" id="UP000094313"/>
    </source>
</evidence>